<feature type="compositionally biased region" description="Acidic residues" evidence="2">
    <location>
        <begin position="262"/>
        <end position="271"/>
    </location>
</feature>
<dbReference type="GO" id="GO:0000056">
    <property type="term" value="P:ribosomal small subunit export from nucleus"/>
    <property type="evidence" value="ECO:0007669"/>
    <property type="project" value="TreeGrafter"/>
</dbReference>
<dbReference type="AlphaFoldDB" id="G7DZY0"/>
<accession>G7DZY0</accession>
<dbReference type="Pfam" id="PF04180">
    <property type="entry name" value="LTV"/>
    <property type="match status" value="1"/>
</dbReference>
<organism evidence="3 4">
    <name type="scientific">Mixia osmundae (strain CBS 9802 / IAM 14324 / JCM 22182 / KY 12970)</name>
    <dbReference type="NCBI Taxonomy" id="764103"/>
    <lineage>
        <taxon>Eukaryota</taxon>
        <taxon>Fungi</taxon>
        <taxon>Dikarya</taxon>
        <taxon>Basidiomycota</taxon>
        <taxon>Pucciniomycotina</taxon>
        <taxon>Mixiomycetes</taxon>
        <taxon>Mixiales</taxon>
        <taxon>Mixiaceae</taxon>
        <taxon>Mixia</taxon>
    </lineage>
</organism>
<dbReference type="HOGENOM" id="CLU_028555_0_0_1"/>
<dbReference type="PANTHER" id="PTHR21531">
    <property type="entry name" value="LOW-TEMPERATURE VIABILITY PROTEIN LTV1-RELATED"/>
    <property type="match status" value="1"/>
</dbReference>
<dbReference type="FunCoup" id="G7DZY0">
    <property type="interactions" value="286"/>
</dbReference>
<dbReference type="PANTHER" id="PTHR21531:SF0">
    <property type="entry name" value="PROTEIN LTV1 HOMOLOG"/>
    <property type="match status" value="1"/>
</dbReference>
<evidence type="ECO:0000313" key="3">
    <source>
        <dbReference type="EMBL" id="GAA96140.1"/>
    </source>
</evidence>
<dbReference type="GO" id="GO:0005829">
    <property type="term" value="C:cytosol"/>
    <property type="evidence" value="ECO:0007669"/>
    <property type="project" value="TreeGrafter"/>
</dbReference>
<sequence length="585" mass="65437">MRPKFGDSTDEAMSTKKSIFRGPNTQNFQLVHRSQRDPLINDDDVPDRVLAPFEPRNRANKKGKSKGDLDAEFGNADSVRANEGEAALYDIFYDDTEYDYMQHLRPVGGLSAQEEDSTFFVEAPKGQLAKRQAKGKGRAIELVDEDKIILPPDTLAPETEERTYSEFMGIPDRPYGLQPDLDPRIREALEALEDEAYVDPDLDEQETDFFEGLVASGEKQGGEDDAVWEDDLEDGGELEETQWEAEMAKYKTPASMHAAESDLGDEADSEGGDTIAELKAASARRPPRKAPSAATGYSMSSSAMFRNKGLSTLDDQFDEVEKMYADDYDDFGAPESFEDATSVTSDDELPEARDDFDAVMDDFLSRFQVLGGKYKPTLEGETPGEKLDVLRREFAAIGDDTDDPIRDRQQQKDRILAAAERQAREKRKNASEPVIREEKSYDTWDCETVLSTYSNLENHPKIIRIRNQFATKTQAPVAQIRIDEKTGFPAVQNGRQEEESSGSDTEDGSLVRETVARPKGESKEERKARKAAVKAERQTRRVEKKQNSLAFDQERKKQKRKLASQKVSAADVSGPGGRTTTINLS</sequence>
<feature type="region of interest" description="Disordered" evidence="2">
    <location>
        <begin position="1"/>
        <end position="74"/>
    </location>
</feature>
<feature type="compositionally biased region" description="Acidic residues" evidence="2">
    <location>
        <begin position="198"/>
        <end position="209"/>
    </location>
</feature>
<feature type="compositionally biased region" description="Polar residues" evidence="2">
    <location>
        <begin position="11"/>
        <end position="29"/>
    </location>
</feature>
<gene>
    <name evidence="3" type="primary">Mo02801</name>
    <name evidence="3" type="ORF">E5Q_02801</name>
</gene>
<proteinExistence type="inferred from homology"/>
<feature type="compositionally biased region" description="Basic and acidic residues" evidence="2">
    <location>
        <begin position="514"/>
        <end position="546"/>
    </location>
</feature>
<reference evidence="3 4" key="2">
    <citation type="journal article" date="2012" name="Open Biol.">
        <title>Characteristics of nucleosomes and linker DNA regions on the genome of the basidiomycete Mixia osmundae revealed by mono- and dinucleosome mapping.</title>
        <authorList>
            <person name="Nishida H."/>
            <person name="Kondo S."/>
            <person name="Matsumoto T."/>
            <person name="Suzuki Y."/>
            <person name="Yoshikawa H."/>
            <person name="Taylor T.D."/>
            <person name="Sugiyama J."/>
        </authorList>
    </citation>
    <scope>NUCLEOTIDE SEQUENCE [LARGE SCALE GENOMIC DNA]</scope>
    <source>
        <strain evidence="4">CBS 9802 / IAM 14324 / JCM 22182 / KY 12970</strain>
    </source>
</reference>
<feature type="compositionally biased region" description="Acidic residues" evidence="2">
    <location>
        <begin position="223"/>
        <end position="234"/>
    </location>
</feature>
<keyword evidence="4" id="KW-1185">Reference proteome</keyword>
<feature type="region of interest" description="Disordered" evidence="2">
    <location>
        <begin position="251"/>
        <end position="298"/>
    </location>
</feature>
<evidence type="ECO:0000256" key="2">
    <source>
        <dbReference type="SAM" id="MobiDB-lite"/>
    </source>
</evidence>
<protein>
    <recommendedName>
        <fullName evidence="5">Low temperature viability protein</fullName>
    </recommendedName>
</protein>
<feature type="region of interest" description="Disordered" evidence="2">
    <location>
        <begin position="198"/>
        <end position="234"/>
    </location>
</feature>
<dbReference type="STRING" id="764103.G7DZY0"/>
<feature type="compositionally biased region" description="Low complexity" evidence="2">
    <location>
        <begin position="279"/>
        <end position="294"/>
    </location>
</feature>
<dbReference type="InParanoid" id="G7DZY0"/>
<dbReference type="GO" id="GO:0042274">
    <property type="term" value="P:ribosomal small subunit biogenesis"/>
    <property type="evidence" value="ECO:0007669"/>
    <property type="project" value="InterPro"/>
</dbReference>
<dbReference type="GO" id="GO:0030688">
    <property type="term" value="C:preribosome, small subunit precursor"/>
    <property type="evidence" value="ECO:0007669"/>
    <property type="project" value="TreeGrafter"/>
</dbReference>
<feature type="region of interest" description="Disordered" evidence="2">
    <location>
        <begin position="420"/>
        <end position="440"/>
    </location>
</feature>
<dbReference type="InterPro" id="IPR007307">
    <property type="entry name" value="Ltv1"/>
</dbReference>
<name>G7DZY0_MIXOS</name>
<feature type="region of interest" description="Disordered" evidence="2">
    <location>
        <begin position="482"/>
        <end position="585"/>
    </location>
</feature>
<dbReference type="eggNOG" id="KOG2637">
    <property type="taxonomic scope" value="Eukaryota"/>
</dbReference>
<feature type="compositionally biased region" description="Basic and acidic residues" evidence="2">
    <location>
        <begin position="428"/>
        <end position="440"/>
    </location>
</feature>
<comment type="caution">
    <text evidence="3">The sequence shown here is derived from an EMBL/GenBank/DDBJ whole genome shotgun (WGS) entry which is preliminary data.</text>
</comment>
<reference evidence="3 4" key="1">
    <citation type="journal article" date="2011" name="J. Gen. Appl. Microbiol.">
        <title>Draft genome sequencing of the enigmatic basidiomycete Mixia osmundae.</title>
        <authorList>
            <person name="Nishida H."/>
            <person name="Nagatsuka Y."/>
            <person name="Sugiyama J."/>
        </authorList>
    </citation>
    <scope>NUCLEOTIDE SEQUENCE [LARGE SCALE GENOMIC DNA]</scope>
    <source>
        <strain evidence="4">CBS 9802 / IAM 14324 / JCM 22182 / KY 12970</strain>
    </source>
</reference>
<dbReference type="GO" id="GO:0005634">
    <property type="term" value="C:nucleus"/>
    <property type="evidence" value="ECO:0007669"/>
    <property type="project" value="TreeGrafter"/>
</dbReference>
<evidence type="ECO:0000313" key="4">
    <source>
        <dbReference type="Proteomes" id="UP000009131"/>
    </source>
</evidence>
<dbReference type="Proteomes" id="UP000009131">
    <property type="component" value="Unassembled WGS sequence"/>
</dbReference>
<evidence type="ECO:0000256" key="1">
    <source>
        <dbReference type="ARBA" id="ARBA00009078"/>
    </source>
</evidence>
<comment type="similarity">
    <text evidence="1">Belongs to the LTV1 family.</text>
</comment>
<dbReference type="OrthoDB" id="5852896at2759"/>
<evidence type="ECO:0008006" key="5">
    <source>
        <dbReference type="Google" id="ProtNLM"/>
    </source>
</evidence>
<dbReference type="EMBL" id="BABT02000076">
    <property type="protein sequence ID" value="GAA96140.1"/>
    <property type="molecule type" value="Genomic_DNA"/>
</dbReference>
<feature type="region of interest" description="Disordered" evidence="2">
    <location>
        <begin position="329"/>
        <end position="348"/>
    </location>
</feature>
<feature type="compositionally biased region" description="Acidic residues" evidence="2">
    <location>
        <begin position="329"/>
        <end position="338"/>
    </location>
</feature>